<dbReference type="PANTHER" id="PTHR43689">
    <property type="entry name" value="HYDROLASE"/>
    <property type="match status" value="1"/>
</dbReference>
<name>A0ABV9VLM3_9ACTN</name>
<organism evidence="2 3">
    <name type="scientific">Dactylosporangium cerinum</name>
    <dbReference type="NCBI Taxonomy" id="1434730"/>
    <lineage>
        <taxon>Bacteria</taxon>
        <taxon>Bacillati</taxon>
        <taxon>Actinomycetota</taxon>
        <taxon>Actinomycetes</taxon>
        <taxon>Micromonosporales</taxon>
        <taxon>Micromonosporaceae</taxon>
        <taxon>Dactylosporangium</taxon>
    </lineage>
</organism>
<gene>
    <name evidence="2" type="ORF">ACFPIJ_00310</name>
</gene>
<dbReference type="PANTHER" id="PTHR43689:SF8">
    <property type="entry name" value="ALPHA_BETA-HYDROLASES SUPERFAMILY PROTEIN"/>
    <property type="match status" value="1"/>
</dbReference>
<dbReference type="InterPro" id="IPR000073">
    <property type="entry name" value="AB_hydrolase_1"/>
</dbReference>
<dbReference type="RefSeq" id="WP_380112464.1">
    <property type="nucleotide sequence ID" value="NZ_JBHSIU010000001.1"/>
</dbReference>
<accession>A0ABV9VLM3</accession>
<dbReference type="EMBL" id="JBHSIU010000001">
    <property type="protein sequence ID" value="MFC4996270.1"/>
    <property type="molecule type" value="Genomic_DNA"/>
</dbReference>
<protein>
    <submittedName>
        <fullName evidence="2">Alpha/beta fold hydrolase</fullName>
    </submittedName>
</protein>
<dbReference type="SUPFAM" id="SSF53474">
    <property type="entry name" value="alpha/beta-Hydrolases"/>
    <property type="match status" value="1"/>
</dbReference>
<keyword evidence="2" id="KW-0378">Hydrolase</keyword>
<evidence type="ECO:0000313" key="2">
    <source>
        <dbReference type="EMBL" id="MFC4996270.1"/>
    </source>
</evidence>
<dbReference type="GO" id="GO:0016787">
    <property type="term" value="F:hydrolase activity"/>
    <property type="evidence" value="ECO:0007669"/>
    <property type="project" value="UniProtKB-KW"/>
</dbReference>
<dbReference type="Proteomes" id="UP001595912">
    <property type="component" value="Unassembled WGS sequence"/>
</dbReference>
<dbReference type="Gene3D" id="3.40.50.1820">
    <property type="entry name" value="alpha/beta hydrolase"/>
    <property type="match status" value="1"/>
</dbReference>
<dbReference type="PRINTS" id="PR00111">
    <property type="entry name" value="ABHYDROLASE"/>
</dbReference>
<evidence type="ECO:0000313" key="3">
    <source>
        <dbReference type="Proteomes" id="UP001595912"/>
    </source>
</evidence>
<dbReference type="Pfam" id="PF12697">
    <property type="entry name" value="Abhydrolase_6"/>
    <property type="match status" value="1"/>
</dbReference>
<comment type="caution">
    <text evidence="2">The sequence shown here is derived from an EMBL/GenBank/DDBJ whole genome shotgun (WGS) entry which is preliminary data.</text>
</comment>
<proteinExistence type="predicted"/>
<keyword evidence="3" id="KW-1185">Reference proteome</keyword>
<dbReference type="InterPro" id="IPR029058">
    <property type="entry name" value="AB_hydrolase_fold"/>
</dbReference>
<evidence type="ECO:0000259" key="1">
    <source>
        <dbReference type="Pfam" id="PF12697"/>
    </source>
</evidence>
<feature type="domain" description="AB hydrolase-1" evidence="1">
    <location>
        <begin position="71"/>
        <end position="312"/>
    </location>
</feature>
<reference evidence="3" key="1">
    <citation type="journal article" date="2019" name="Int. J. Syst. Evol. Microbiol.">
        <title>The Global Catalogue of Microorganisms (GCM) 10K type strain sequencing project: providing services to taxonomists for standard genome sequencing and annotation.</title>
        <authorList>
            <consortium name="The Broad Institute Genomics Platform"/>
            <consortium name="The Broad Institute Genome Sequencing Center for Infectious Disease"/>
            <person name="Wu L."/>
            <person name="Ma J."/>
        </authorList>
    </citation>
    <scope>NUCLEOTIDE SEQUENCE [LARGE SCALE GENOMIC DNA]</scope>
    <source>
        <strain evidence="3">CGMCC 4.7152</strain>
    </source>
</reference>
<sequence length="318" mass="33593">MTRPGHAAPALRWLRRLGITVLAGFVLVTVFSFGYNAATAGRASAPAGLRFVTADGIRTRYRQWDGPGPPIVLVHGFAESADTFDPLGRALSKTRQVYALDLTGWGYSQRVGPYDAQHQAAQLLGFLDALHLGRPVLVGHSTGAAVVAEATLRDPRRVGGVVFLDGDALNIGAGSRFGGLRSGLVDPYRTTLLRLAIHSDRLIRSIYSANCGPSCPPLDAAGVRQWRRPFEVPGAERAIWQFTGLVGLPASRVAELADVPVPKAVVFGADDDVFDHSAPYTSATRIGAPAPTVIPGARHLSFISHPDAVAAAVSALPG</sequence>